<reference evidence="3 4" key="1">
    <citation type="submission" date="2022-11" db="EMBL/GenBank/DDBJ databases">
        <title>Nonomuraea corallina sp. nov., a new species of the genus Nonomuraea isolated from sea side sediment in Thai sea.</title>
        <authorList>
            <person name="Ngamcharungchit C."/>
            <person name="Matsumoto A."/>
            <person name="Suriyachadkun C."/>
            <person name="Panbangred W."/>
            <person name="Inahashi Y."/>
            <person name="Intra B."/>
        </authorList>
    </citation>
    <scope>NUCLEOTIDE SEQUENCE [LARGE SCALE GENOMIC DNA]</scope>
    <source>
        <strain evidence="3 4">DSM 43553</strain>
    </source>
</reference>
<dbReference type="Pfam" id="PF24553">
    <property type="entry name" value="Rv0428c_C"/>
    <property type="match status" value="1"/>
</dbReference>
<feature type="domain" description="N-acetyltransferase" evidence="2">
    <location>
        <begin position="107"/>
        <end position="244"/>
    </location>
</feature>
<name>A0ABT4T991_9ACTN</name>
<evidence type="ECO:0000256" key="1">
    <source>
        <dbReference type="SAM" id="MobiDB-lite"/>
    </source>
</evidence>
<organism evidence="3 4">
    <name type="scientific">Nonomuraea ferruginea</name>
    <dbReference type="NCBI Taxonomy" id="46174"/>
    <lineage>
        <taxon>Bacteria</taxon>
        <taxon>Bacillati</taxon>
        <taxon>Actinomycetota</taxon>
        <taxon>Actinomycetes</taxon>
        <taxon>Streptosporangiales</taxon>
        <taxon>Streptosporangiaceae</taxon>
        <taxon>Nonomuraea</taxon>
    </lineage>
</organism>
<dbReference type="InterPro" id="IPR000182">
    <property type="entry name" value="GNAT_dom"/>
</dbReference>
<accession>A0ABT4T991</accession>
<evidence type="ECO:0000313" key="3">
    <source>
        <dbReference type="EMBL" id="MDA0646077.1"/>
    </source>
</evidence>
<protein>
    <submittedName>
        <fullName evidence="3">GNAT family N-acetyltransferase</fullName>
    </submittedName>
</protein>
<dbReference type="InterPro" id="IPR056935">
    <property type="entry name" value="Rv0428c-like_C"/>
</dbReference>
<keyword evidence="4" id="KW-1185">Reference proteome</keyword>
<dbReference type="InterPro" id="IPR016181">
    <property type="entry name" value="Acyl_CoA_acyltransferase"/>
</dbReference>
<evidence type="ECO:0000259" key="2">
    <source>
        <dbReference type="PROSITE" id="PS51186"/>
    </source>
</evidence>
<dbReference type="Gene3D" id="3.40.630.30">
    <property type="match status" value="1"/>
</dbReference>
<gene>
    <name evidence="3" type="ORF">OUY24_36090</name>
</gene>
<comment type="caution">
    <text evidence="3">The sequence shown here is derived from an EMBL/GenBank/DDBJ whole genome shotgun (WGS) entry which is preliminary data.</text>
</comment>
<evidence type="ECO:0000313" key="4">
    <source>
        <dbReference type="Proteomes" id="UP001212498"/>
    </source>
</evidence>
<dbReference type="EMBL" id="JAPNUD010000171">
    <property type="protein sequence ID" value="MDA0646077.1"/>
    <property type="molecule type" value="Genomic_DNA"/>
</dbReference>
<dbReference type="SUPFAM" id="SSF55729">
    <property type="entry name" value="Acyl-CoA N-acyltransferases (Nat)"/>
    <property type="match status" value="1"/>
</dbReference>
<dbReference type="RefSeq" id="WP_271279510.1">
    <property type="nucleotide sequence ID" value="NZ_BAABFD010000001.1"/>
</dbReference>
<dbReference type="CDD" id="cd04301">
    <property type="entry name" value="NAT_SF"/>
    <property type="match status" value="1"/>
</dbReference>
<sequence length="258" mass="27596">MDVDLLVDGAWPAWERRVLGGWVLRYAGGVTKRANSVLAVGEPPVPDDLFAAIRVAEEFYAERGAPCAFSIGAGAPPGLDRALDARGYALVDPTVVMSGTISGEPVVPVRVEPRLWRGWLEAWWEVDGRYGTGLEAAERIVTGVPALYAAVEEDGAPVAVGRGVPQGDTLGVYCMATLPSARRRGLARAVLRALAVESGMRSAYLVVTERNTAARNLYRSEGLEQKGGYHYRVRSTTDPRPPAPEAGAARVRSRTVGA</sequence>
<feature type="region of interest" description="Disordered" evidence="1">
    <location>
        <begin position="232"/>
        <end position="258"/>
    </location>
</feature>
<dbReference type="Proteomes" id="UP001212498">
    <property type="component" value="Unassembled WGS sequence"/>
</dbReference>
<dbReference type="PROSITE" id="PS51186">
    <property type="entry name" value="GNAT"/>
    <property type="match status" value="1"/>
</dbReference>
<proteinExistence type="predicted"/>